<accession>A0A126BM85</accession>
<evidence type="ECO:0000256" key="11">
    <source>
        <dbReference type="ARBA" id="ARBA00023027"/>
    </source>
</evidence>
<dbReference type="EC" id="7.1.1.2" evidence="2"/>
<feature type="transmembrane region" description="Helical" evidence="17">
    <location>
        <begin position="6"/>
        <end position="28"/>
    </location>
</feature>
<evidence type="ECO:0000256" key="14">
    <source>
        <dbReference type="ARBA" id="ARBA00023136"/>
    </source>
</evidence>
<evidence type="ECO:0000256" key="5">
    <source>
        <dbReference type="ARBA" id="ARBA00022660"/>
    </source>
</evidence>
<feature type="transmembrane region" description="Helical" evidence="17">
    <location>
        <begin position="66"/>
        <end position="86"/>
    </location>
</feature>
<keyword evidence="8" id="KW-1278">Translocase</keyword>
<dbReference type="Pfam" id="PF06455">
    <property type="entry name" value="NADH5_C"/>
    <property type="match status" value="1"/>
</dbReference>
<dbReference type="EMBL" id="JX888466">
    <property type="protein sequence ID" value="AFY64202.1"/>
    <property type="molecule type" value="Genomic_DNA"/>
</dbReference>
<feature type="transmembrane region" description="Helical" evidence="17">
    <location>
        <begin position="403"/>
        <end position="428"/>
    </location>
</feature>
<evidence type="ECO:0000313" key="20">
    <source>
        <dbReference type="EMBL" id="AFY64202.1"/>
    </source>
</evidence>
<keyword evidence="11" id="KW-0520">NAD</keyword>
<feature type="transmembrane region" description="Helical" evidence="17">
    <location>
        <begin position="374"/>
        <end position="391"/>
    </location>
</feature>
<dbReference type="InterPro" id="IPR003945">
    <property type="entry name" value="NU5C-like"/>
</dbReference>
<keyword evidence="4" id="KW-0813">Transport</keyword>
<keyword evidence="13 20" id="KW-0496">Mitochondrion</keyword>
<evidence type="ECO:0000256" key="13">
    <source>
        <dbReference type="ARBA" id="ARBA00023128"/>
    </source>
</evidence>
<keyword evidence="7" id="KW-0999">Mitochondrion inner membrane</keyword>
<dbReference type="InterPro" id="IPR010934">
    <property type="entry name" value="NADH_DH_su5_C"/>
</dbReference>
<evidence type="ECO:0000256" key="7">
    <source>
        <dbReference type="ARBA" id="ARBA00022792"/>
    </source>
</evidence>
<feature type="transmembrane region" description="Helical" evidence="17">
    <location>
        <begin position="106"/>
        <end position="126"/>
    </location>
</feature>
<keyword evidence="12" id="KW-0830">Ubiquinone</keyword>
<evidence type="ECO:0000256" key="4">
    <source>
        <dbReference type="ARBA" id="ARBA00022448"/>
    </source>
</evidence>
<dbReference type="GO" id="GO:0015990">
    <property type="term" value="P:electron transport coupled proton transport"/>
    <property type="evidence" value="ECO:0007669"/>
    <property type="project" value="TreeGrafter"/>
</dbReference>
<feature type="transmembrane region" description="Helical" evidence="17">
    <location>
        <begin position="247"/>
        <end position="268"/>
    </location>
</feature>
<comment type="subcellular location">
    <subcellularLocation>
        <location evidence="1">Mitochondrion inner membrane</location>
        <topology evidence="1">Multi-pass membrane protein</topology>
    </subcellularLocation>
</comment>
<dbReference type="GO" id="GO:0042773">
    <property type="term" value="P:ATP synthesis coupled electron transport"/>
    <property type="evidence" value="ECO:0007669"/>
    <property type="project" value="InterPro"/>
</dbReference>
<evidence type="ECO:0000256" key="2">
    <source>
        <dbReference type="ARBA" id="ARBA00012944"/>
    </source>
</evidence>
<evidence type="ECO:0000256" key="3">
    <source>
        <dbReference type="ARBA" id="ARBA00021096"/>
    </source>
</evidence>
<name>A0A126BM85_9ECHO</name>
<evidence type="ECO:0000256" key="17">
    <source>
        <dbReference type="SAM" id="Phobius"/>
    </source>
</evidence>
<reference evidence="20" key="2">
    <citation type="journal article" date="2015" name="Mol. Biol. Rep.">
        <title>Complete mitogenome of the edible sea urchin Loxechinus albus: genetic structure and comparative genomics within Echinozoa.</title>
        <authorList>
            <person name="Cea G."/>
            <person name="Gaitan-Espitia J.D."/>
            <person name="Cardenas L."/>
        </authorList>
    </citation>
    <scope>NUCLEOTIDE SEQUENCE</scope>
    <source>
        <tissue evidence="20">Gonads</tissue>
    </source>
</reference>
<dbReference type="PANTHER" id="PTHR42829">
    <property type="entry name" value="NADH-UBIQUINONE OXIDOREDUCTASE CHAIN 5"/>
    <property type="match status" value="1"/>
</dbReference>
<geneLocation type="mitochondrion" evidence="20"/>
<dbReference type="AlphaFoldDB" id="A0A126BM85"/>
<feature type="transmembrane region" description="Helical" evidence="17">
    <location>
        <begin position="448"/>
        <end position="473"/>
    </location>
</feature>
<evidence type="ECO:0000259" key="18">
    <source>
        <dbReference type="Pfam" id="PF00361"/>
    </source>
</evidence>
<protein>
    <recommendedName>
        <fullName evidence="3">NADH-ubiquinone oxidoreductase chain 5</fullName>
        <ecNumber evidence="2">7.1.1.2</ecNumber>
    </recommendedName>
    <alternativeName>
        <fullName evidence="15">NADH dehydrogenase subunit 5</fullName>
    </alternativeName>
</protein>
<gene>
    <name evidence="20" type="primary">ND5</name>
</gene>
<feature type="transmembrane region" description="Helical" evidence="17">
    <location>
        <begin position="280"/>
        <end position="300"/>
    </location>
</feature>
<feature type="transmembrane region" description="Helical" evidence="17">
    <location>
        <begin position="209"/>
        <end position="227"/>
    </location>
</feature>
<evidence type="ECO:0000256" key="12">
    <source>
        <dbReference type="ARBA" id="ARBA00023075"/>
    </source>
</evidence>
<evidence type="ECO:0000259" key="19">
    <source>
        <dbReference type="Pfam" id="PF06455"/>
    </source>
</evidence>
<feature type="transmembrane region" description="Helical" evidence="17">
    <location>
        <begin position="147"/>
        <end position="164"/>
    </location>
</feature>
<dbReference type="Pfam" id="PF00361">
    <property type="entry name" value="Proton_antipo_M"/>
    <property type="match status" value="1"/>
</dbReference>
<evidence type="ECO:0000256" key="9">
    <source>
        <dbReference type="ARBA" id="ARBA00022982"/>
    </source>
</evidence>
<proteinExistence type="predicted"/>
<evidence type="ECO:0000256" key="10">
    <source>
        <dbReference type="ARBA" id="ARBA00022989"/>
    </source>
</evidence>
<evidence type="ECO:0000256" key="6">
    <source>
        <dbReference type="ARBA" id="ARBA00022692"/>
    </source>
</evidence>
<organism evidence="20">
    <name type="scientific">Loxechinus albus</name>
    <dbReference type="NCBI Taxonomy" id="240836"/>
    <lineage>
        <taxon>Eukaryota</taxon>
        <taxon>Metazoa</taxon>
        <taxon>Echinodermata</taxon>
        <taxon>Eleutherozoa</taxon>
        <taxon>Echinozoa</taxon>
        <taxon>Echinoidea</taxon>
        <taxon>Euechinoidea</taxon>
        <taxon>Echinacea</taxon>
        <taxon>Camarodonta</taxon>
        <taxon>Echinidea</taxon>
        <taxon>Echinidae</taxon>
        <taxon>Loxechinus</taxon>
    </lineage>
</organism>
<dbReference type="InterPro" id="IPR001750">
    <property type="entry name" value="ND/Mrp_TM"/>
</dbReference>
<feature type="transmembrane region" description="Helical" evidence="17">
    <location>
        <begin position="170"/>
        <end position="189"/>
    </location>
</feature>
<dbReference type="GO" id="GO:0003954">
    <property type="term" value="F:NADH dehydrogenase activity"/>
    <property type="evidence" value="ECO:0007669"/>
    <property type="project" value="TreeGrafter"/>
</dbReference>
<sequence length="647" mass="71503">MVISPSILVSSLTISIMTILTVSIFLFAKSYFFKSNSNSPNKYNILNATLKNSNKLSEIQYSNGPFAMNVLKVLTFLSLISLLISIENDFNSINITLSIWISNTPTNIALNFILDQYFLVFLPVRTRSYLVHHGVFILLHGKSPNKNSNFFVLLTIFLLNIAYSNTSSNSLFLVFLSLSSCSIFISFPLNKLMSHPNSRQEGQALEAVIYNRIGDIGLITFMALSAYNFNSWELTSILALDLTNNHFLPFLLFGLILAAAGKSAQFGLHPWLPAAMEGPTPVSALLHSSTMVVAGVFILVRTGDLFFNSPNTQTIVLLVTRWYNSPICRLNCNCSTRHNEDNSLLYNKTISFNGYCYSDSTTDLSIFSISAPMHFFKAMLFLCSGSIIHSLNDEQDLRKMGGISSLLPVTSACLALGSLALMGTPFLAGFYSKDLILEAASASFVNTLGISLGIVATMLTAVYSFRIVFFCFSSNQSIASLSPIGEENSNLSNALLRLSIGTVVSGWFFSNFIFLAPLLLHFIPDGNEHTTHHNYFWCSITLYRPKIPIFQFCSKNLSLHGHIPMIFRGYYTLSNHHRFICILPVLGFTHTSPSDDKSESGAQGISSSSSFLSKANQESQMGLIKRYISSSIITTIIIATLSFIVLS</sequence>
<evidence type="ECO:0000256" key="8">
    <source>
        <dbReference type="ARBA" id="ARBA00022967"/>
    </source>
</evidence>
<keyword evidence="6 17" id="KW-0812">Transmembrane</keyword>
<dbReference type="PANTHER" id="PTHR42829:SF2">
    <property type="entry name" value="NADH-UBIQUINONE OXIDOREDUCTASE CHAIN 5"/>
    <property type="match status" value="1"/>
</dbReference>
<dbReference type="GO" id="GO:0005743">
    <property type="term" value="C:mitochondrial inner membrane"/>
    <property type="evidence" value="ECO:0007669"/>
    <property type="project" value="UniProtKB-SubCell"/>
</dbReference>
<feature type="domain" description="NADH dehydrogenase subunit 5 C-terminal" evidence="19">
    <location>
        <begin position="463"/>
        <end position="641"/>
    </location>
</feature>
<feature type="transmembrane region" description="Helical" evidence="17">
    <location>
        <begin position="494"/>
        <end position="520"/>
    </location>
</feature>
<keyword evidence="5" id="KW-0679">Respiratory chain</keyword>
<comment type="catalytic activity">
    <reaction evidence="16">
        <text>a ubiquinone + NADH + 5 H(+)(in) = a ubiquinol + NAD(+) + 4 H(+)(out)</text>
        <dbReference type="Rhea" id="RHEA:29091"/>
        <dbReference type="Rhea" id="RHEA-COMP:9565"/>
        <dbReference type="Rhea" id="RHEA-COMP:9566"/>
        <dbReference type="ChEBI" id="CHEBI:15378"/>
        <dbReference type="ChEBI" id="CHEBI:16389"/>
        <dbReference type="ChEBI" id="CHEBI:17976"/>
        <dbReference type="ChEBI" id="CHEBI:57540"/>
        <dbReference type="ChEBI" id="CHEBI:57945"/>
        <dbReference type="EC" id="7.1.1.2"/>
    </reaction>
</comment>
<feature type="domain" description="NADH:quinone oxidoreductase/Mrp antiporter transmembrane" evidence="18">
    <location>
        <begin position="168"/>
        <end position="460"/>
    </location>
</feature>
<evidence type="ECO:0000256" key="16">
    <source>
        <dbReference type="ARBA" id="ARBA00049551"/>
    </source>
</evidence>
<reference evidence="20" key="1">
    <citation type="submission" date="2012-10" db="EMBL/GenBank/DDBJ databases">
        <authorList>
            <person name="Qamar I."/>
            <person name="Mishra S."/>
            <person name="Ahmad M.F."/>
            <person name="Ahmad Y."/>
        </authorList>
    </citation>
    <scope>NUCLEOTIDE SEQUENCE</scope>
    <source>
        <tissue evidence="20">Gonads</tissue>
    </source>
</reference>
<feature type="transmembrane region" description="Helical" evidence="17">
    <location>
        <begin position="627"/>
        <end position="646"/>
    </location>
</feature>
<keyword evidence="10 17" id="KW-1133">Transmembrane helix</keyword>
<dbReference type="GO" id="GO:0008137">
    <property type="term" value="F:NADH dehydrogenase (ubiquinone) activity"/>
    <property type="evidence" value="ECO:0007669"/>
    <property type="project" value="UniProtKB-EC"/>
</dbReference>
<evidence type="ECO:0000256" key="1">
    <source>
        <dbReference type="ARBA" id="ARBA00004448"/>
    </source>
</evidence>
<evidence type="ECO:0000256" key="15">
    <source>
        <dbReference type="ARBA" id="ARBA00031027"/>
    </source>
</evidence>
<keyword evidence="14 17" id="KW-0472">Membrane</keyword>
<keyword evidence="9" id="KW-0249">Electron transport</keyword>